<gene>
    <name evidence="3" type="ORF">SAMN05216257_101658</name>
</gene>
<evidence type="ECO:0000313" key="3">
    <source>
        <dbReference type="EMBL" id="SDK12374.1"/>
    </source>
</evidence>
<dbReference type="Gene3D" id="3.40.50.620">
    <property type="entry name" value="HUPs"/>
    <property type="match status" value="1"/>
</dbReference>
<dbReference type="InterPro" id="IPR006015">
    <property type="entry name" value="Universal_stress_UspA"/>
</dbReference>
<dbReference type="OrthoDB" id="9792500at2"/>
<dbReference type="PRINTS" id="PR01438">
    <property type="entry name" value="UNVRSLSTRESS"/>
</dbReference>
<reference evidence="4" key="1">
    <citation type="submission" date="2016-10" db="EMBL/GenBank/DDBJ databases">
        <authorList>
            <person name="Varghese N."/>
            <person name="Submissions S."/>
        </authorList>
    </citation>
    <scope>NUCLEOTIDE SEQUENCE [LARGE SCALE GENOMIC DNA]</scope>
    <source>
        <strain evidence="4">CGMCC 1.10789</strain>
    </source>
</reference>
<accession>A0A1G8ZCJ5</accession>
<dbReference type="SUPFAM" id="SSF52402">
    <property type="entry name" value="Adenine nucleotide alpha hydrolases-like"/>
    <property type="match status" value="1"/>
</dbReference>
<evidence type="ECO:0000256" key="1">
    <source>
        <dbReference type="ARBA" id="ARBA00008791"/>
    </source>
</evidence>
<organism evidence="3 4">
    <name type="scientific">Meinhardsimonia xiamenensis</name>
    <dbReference type="NCBI Taxonomy" id="990712"/>
    <lineage>
        <taxon>Bacteria</taxon>
        <taxon>Pseudomonadati</taxon>
        <taxon>Pseudomonadota</taxon>
        <taxon>Alphaproteobacteria</taxon>
        <taxon>Rhodobacterales</taxon>
        <taxon>Paracoccaceae</taxon>
        <taxon>Meinhardsimonia</taxon>
    </lineage>
</organism>
<dbReference type="InterPro" id="IPR014729">
    <property type="entry name" value="Rossmann-like_a/b/a_fold"/>
</dbReference>
<feature type="domain" description="UspA" evidence="2">
    <location>
        <begin position="1"/>
        <end position="135"/>
    </location>
</feature>
<protein>
    <submittedName>
        <fullName evidence="3">Nucleotide-binding universal stress protein, UspA family</fullName>
    </submittedName>
</protein>
<keyword evidence="4" id="KW-1185">Reference proteome</keyword>
<proteinExistence type="inferred from homology"/>
<dbReference type="Pfam" id="PF00582">
    <property type="entry name" value="Usp"/>
    <property type="match status" value="1"/>
</dbReference>
<dbReference type="RefSeq" id="WP_092498060.1">
    <property type="nucleotide sequence ID" value="NZ_FNFV01000001.1"/>
</dbReference>
<dbReference type="InterPro" id="IPR006016">
    <property type="entry name" value="UspA"/>
</dbReference>
<evidence type="ECO:0000313" key="4">
    <source>
        <dbReference type="Proteomes" id="UP000199328"/>
    </source>
</evidence>
<dbReference type="Proteomes" id="UP000199328">
    <property type="component" value="Unassembled WGS sequence"/>
</dbReference>
<dbReference type="AlphaFoldDB" id="A0A1G8ZCJ5"/>
<sequence length="135" mass="14558">MYRNILIPVALDHEHDIGEALGVADRLLAGGGKITALHVVESVPAYAAQYLPEGHMERRIEESRAALEALLGARTDVATEVTVGHAGRTIVDWAEEHGVDLIVIASHRPGLQDYFLGSTAARVVRHTASAVHVLR</sequence>
<dbReference type="CDD" id="cd00293">
    <property type="entry name" value="USP-like"/>
    <property type="match status" value="1"/>
</dbReference>
<dbReference type="EMBL" id="FNFV01000001">
    <property type="protein sequence ID" value="SDK12374.1"/>
    <property type="molecule type" value="Genomic_DNA"/>
</dbReference>
<name>A0A1G8ZCJ5_9RHOB</name>
<dbReference type="STRING" id="990712.SAMN05216257_101658"/>
<evidence type="ECO:0000259" key="2">
    <source>
        <dbReference type="Pfam" id="PF00582"/>
    </source>
</evidence>
<dbReference type="PANTHER" id="PTHR46268:SF6">
    <property type="entry name" value="UNIVERSAL STRESS PROTEIN UP12"/>
    <property type="match status" value="1"/>
</dbReference>
<dbReference type="PANTHER" id="PTHR46268">
    <property type="entry name" value="STRESS RESPONSE PROTEIN NHAX"/>
    <property type="match status" value="1"/>
</dbReference>
<comment type="similarity">
    <text evidence="1">Belongs to the universal stress protein A family.</text>
</comment>